<keyword evidence="2" id="KW-0328">Glycosyltransferase</keyword>
<dbReference type="InterPro" id="IPR001173">
    <property type="entry name" value="Glyco_trans_2-like"/>
</dbReference>
<organism evidence="2 3">
    <name type="scientific">Flavobacterium algoritolerans</name>
    <dbReference type="NCBI Taxonomy" id="3041254"/>
    <lineage>
        <taxon>Bacteria</taxon>
        <taxon>Pseudomonadati</taxon>
        <taxon>Bacteroidota</taxon>
        <taxon>Flavobacteriia</taxon>
        <taxon>Flavobacteriales</taxon>
        <taxon>Flavobacteriaceae</taxon>
        <taxon>Flavobacterium</taxon>
    </lineage>
</organism>
<comment type="caution">
    <text evidence="2">The sequence shown here is derived from an EMBL/GenBank/DDBJ whole genome shotgun (WGS) entry which is preliminary data.</text>
</comment>
<evidence type="ECO:0000313" key="3">
    <source>
        <dbReference type="Proteomes" id="UP001243403"/>
    </source>
</evidence>
<gene>
    <name evidence="2" type="ORF">QLS65_11795</name>
</gene>
<dbReference type="GO" id="GO:0016757">
    <property type="term" value="F:glycosyltransferase activity"/>
    <property type="evidence" value="ECO:0007669"/>
    <property type="project" value="UniProtKB-KW"/>
</dbReference>
<protein>
    <submittedName>
        <fullName evidence="2">Glycosyltransferase family 2 protein</fullName>
        <ecNumber evidence="2">2.4.-.-</ecNumber>
    </submittedName>
</protein>
<dbReference type="EC" id="2.4.-.-" evidence="2"/>
<feature type="domain" description="Glycosyltransferase 2-like" evidence="1">
    <location>
        <begin position="7"/>
        <end position="137"/>
    </location>
</feature>
<evidence type="ECO:0000313" key="2">
    <source>
        <dbReference type="EMBL" id="MDI5895574.1"/>
    </source>
</evidence>
<keyword evidence="2" id="KW-0808">Transferase</keyword>
<accession>A0ABT6VBF8</accession>
<keyword evidence="3" id="KW-1185">Reference proteome</keyword>
<dbReference type="Gene3D" id="3.90.550.10">
    <property type="entry name" value="Spore Coat Polysaccharide Biosynthesis Protein SpsA, Chain A"/>
    <property type="match status" value="1"/>
</dbReference>
<reference evidence="2 3" key="1">
    <citation type="submission" date="2023-04" db="EMBL/GenBank/DDBJ databases">
        <title>Two novel species of Flavobacterium.</title>
        <authorList>
            <person name="Liu Q."/>
            <person name="Xin Y.-H."/>
        </authorList>
    </citation>
    <scope>NUCLEOTIDE SEQUENCE [LARGE SCALE GENOMIC DNA]</scope>
    <source>
        <strain evidence="2 3">LB1P51</strain>
    </source>
</reference>
<dbReference type="RefSeq" id="WP_282717932.1">
    <property type="nucleotide sequence ID" value="NZ_JASCRZ010000005.1"/>
</dbReference>
<dbReference type="PANTHER" id="PTHR22916">
    <property type="entry name" value="GLYCOSYLTRANSFERASE"/>
    <property type="match status" value="1"/>
</dbReference>
<sequence length="319" mass="37769">MNSKLISIIIPIYNRAHLIRETLDSIIAQTYSNWECIIVDDGSTDDSRVVTLEYVEADDRFTFYDRPDDKLKGPSSCRNYGFTCSKGYYIQFFDSDDIMHPNHLKYKIESIGNADFVVCKLKEFNIKFNNEFNVINDKENNIYTESIFEDFVMEIFPMMMVMPMWKRKSISPYMPIREDMNLLEDHELFARALFELKEYVIINKTLIFYRVGLNSLIDSFLKDIEFGIRSFIEAKKTVLSLINSKKVKISVLKSVLFLFRLGVAQKKYKGCQICLDFIKSENLCYNFQLKIKLIRIVFFYTIFKFFGRGETRFKRLLKF</sequence>
<dbReference type="Pfam" id="PF00535">
    <property type="entry name" value="Glycos_transf_2"/>
    <property type="match status" value="1"/>
</dbReference>
<dbReference type="Proteomes" id="UP001243403">
    <property type="component" value="Unassembled WGS sequence"/>
</dbReference>
<dbReference type="InterPro" id="IPR029044">
    <property type="entry name" value="Nucleotide-diphossugar_trans"/>
</dbReference>
<dbReference type="PANTHER" id="PTHR22916:SF3">
    <property type="entry name" value="UDP-GLCNAC:BETAGAL BETA-1,3-N-ACETYLGLUCOSAMINYLTRANSFERASE-LIKE PROTEIN 1"/>
    <property type="match status" value="1"/>
</dbReference>
<dbReference type="EMBL" id="JASCRZ010000005">
    <property type="protein sequence ID" value="MDI5895574.1"/>
    <property type="molecule type" value="Genomic_DNA"/>
</dbReference>
<dbReference type="CDD" id="cd00761">
    <property type="entry name" value="Glyco_tranf_GTA_type"/>
    <property type="match status" value="1"/>
</dbReference>
<proteinExistence type="predicted"/>
<name>A0ABT6VBF8_9FLAO</name>
<evidence type="ECO:0000259" key="1">
    <source>
        <dbReference type="Pfam" id="PF00535"/>
    </source>
</evidence>
<dbReference type="SUPFAM" id="SSF53448">
    <property type="entry name" value="Nucleotide-diphospho-sugar transferases"/>
    <property type="match status" value="1"/>
</dbReference>